<dbReference type="Proteomes" id="UP001583177">
    <property type="component" value="Unassembled WGS sequence"/>
</dbReference>
<evidence type="ECO:0000256" key="1">
    <source>
        <dbReference type="ARBA" id="ARBA00006484"/>
    </source>
</evidence>
<dbReference type="EMBL" id="JAWRVE010000045">
    <property type="protein sequence ID" value="KAL1868504.1"/>
    <property type="molecule type" value="Genomic_DNA"/>
</dbReference>
<proteinExistence type="inferred from homology"/>
<sequence>MAPQTWLITGCSSGFGTEFVQQLRALGDNVIATGRDAENKLAHLKSSGASILDLDVTSSEAVIASKMAEAWDLYPGGIDVVVNNAGYILSGAFEELTQNDLEAVFKTNFHGPLNITRALLPKLRAKGNGTLLFMSSQAAWHADPSATGYCSTKFALEGAAECLAKELAIFAPGVKVLILEPGYCRTSAFSNIKHVSPRVDVYEQFNAGVKAVEQSVVGNEPGDCAKAVQRMIEVTKGNGMAAGRTVPLRIPLGSDSWARVRAKCEETLKICDEWEDVAKSIDIQQV</sequence>
<reference evidence="5 6" key="1">
    <citation type="journal article" date="2024" name="IMA Fungus">
        <title>IMA Genome - F19 : A genome assembly and annotation guide to empower mycologists, including annotated draft genome sequences of Ceratocystis pirilliformis, Diaporthe australafricana, Fusarium ophioides, Paecilomyces lecythidis, and Sporothrix stenoceras.</title>
        <authorList>
            <person name="Aylward J."/>
            <person name="Wilson A.M."/>
            <person name="Visagie C.M."/>
            <person name="Spraker J."/>
            <person name="Barnes I."/>
            <person name="Buitendag C."/>
            <person name="Ceriani C."/>
            <person name="Del Mar Angel L."/>
            <person name="du Plessis D."/>
            <person name="Fuchs T."/>
            <person name="Gasser K."/>
            <person name="Kramer D."/>
            <person name="Li W."/>
            <person name="Munsamy K."/>
            <person name="Piso A."/>
            <person name="Price J.L."/>
            <person name="Sonnekus B."/>
            <person name="Thomas C."/>
            <person name="van der Nest A."/>
            <person name="van Dijk A."/>
            <person name="van Heerden A."/>
            <person name="van Vuuren N."/>
            <person name="Yilmaz N."/>
            <person name="Duong T.A."/>
            <person name="van der Merwe N.A."/>
            <person name="Wingfield M.J."/>
            <person name="Wingfield B.D."/>
        </authorList>
    </citation>
    <scope>NUCLEOTIDE SEQUENCE [LARGE SCALE GENOMIC DNA]</scope>
    <source>
        <strain evidence="5 6">CMW 18300</strain>
    </source>
</reference>
<gene>
    <name evidence="5" type="ORF">Daus18300_005938</name>
</gene>
<evidence type="ECO:0000313" key="6">
    <source>
        <dbReference type="Proteomes" id="UP001583177"/>
    </source>
</evidence>
<evidence type="ECO:0000259" key="4">
    <source>
        <dbReference type="SMART" id="SM00822"/>
    </source>
</evidence>
<feature type="domain" description="Ketoreductase" evidence="4">
    <location>
        <begin position="4"/>
        <end position="175"/>
    </location>
</feature>
<dbReference type="SMART" id="SM00822">
    <property type="entry name" value="PKS_KR"/>
    <property type="match status" value="1"/>
</dbReference>
<organism evidence="5 6">
    <name type="scientific">Diaporthe australafricana</name>
    <dbReference type="NCBI Taxonomy" id="127596"/>
    <lineage>
        <taxon>Eukaryota</taxon>
        <taxon>Fungi</taxon>
        <taxon>Dikarya</taxon>
        <taxon>Ascomycota</taxon>
        <taxon>Pezizomycotina</taxon>
        <taxon>Sordariomycetes</taxon>
        <taxon>Sordariomycetidae</taxon>
        <taxon>Diaporthales</taxon>
        <taxon>Diaporthaceae</taxon>
        <taxon>Diaporthe</taxon>
    </lineage>
</organism>
<evidence type="ECO:0000256" key="2">
    <source>
        <dbReference type="ARBA" id="ARBA00023002"/>
    </source>
</evidence>
<dbReference type="InterPro" id="IPR002347">
    <property type="entry name" value="SDR_fam"/>
</dbReference>
<protein>
    <recommendedName>
        <fullName evidence="4">Ketoreductase domain-containing protein</fullName>
    </recommendedName>
</protein>
<dbReference type="InterPro" id="IPR057326">
    <property type="entry name" value="KR_dom"/>
</dbReference>
<evidence type="ECO:0000256" key="3">
    <source>
        <dbReference type="RuleBase" id="RU000363"/>
    </source>
</evidence>
<comment type="caution">
    <text evidence="5">The sequence shown here is derived from an EMBL/GenBank/DDBJ whole genome shotgun (WGS) entry which is preliminary data.</text>
</comment>
<dbReference type="CDD" id="cd05374">
    <property type="entry name" value="17beta-HSD-like_SDR_c"/>
    <property type="match status" value="1"/>
</dbReference>
<accession>A0ABR3WYU3</accession>
<evidence type="ECO:0000313" key="5">
    <source>
        <dbReference type="EMBL" id="KAL1868504.1"/>
    </source>
</evidence>
<dbReference type="SUPFAM" id="SSF51735">
    <property type="entry name" value="NAD(P)-binding Rossmann-fold domains"/>
    <property type="match status" value="1"/>
</dbReference>
<dbReference type="PRINTS" id="PR00081">
    <property type="entry name" value="GDHRDH"/>
</dbReference>
<keyword evidence="6" id="KW-1185">Reference proteome</keyword>
<dbReference type="Pfam" id="PF00106">
    <property type="entry name" value="adh_short"/>
    <property type="match status" value="1"/>
</dbReference>
<keyword evidence="2" id="KW-0560">Oxidoreductase</keyword>
<dbReference type="InterPro" id="IPR036291">
    <property type="entry name" value="NAD(P)-bd_dom_sf"/>
</dbReference>
<dbReference type="InterPro" id="IPR051911">
    <property type="entry name" value="SDR_oxidoreductase"/>
</dbReference>
<dbReference type="PANTHER" id="PTHR43976:SF16">
    <property type="entry name" value="SHORT-CHAIN DEHYDROGENASE_REDUCTASE FAMILY PROTEIN"/>
    <property type="match status" value="1"/>
</dbReference>
<dbReference type="PANTHER" id="PTHR43976">
    <property type="entry name" value="SHORT CHAIN DEHYDROGENASE"/>
    <property type="match status" value="1"/>
</dbReference>
<name>A0ABR3WYU3_9PEZI</name>
<dbReference type="Gene3D" id="3.40.50.720">
    <property type="entry name" value="NAD(P)-binding Rossmann-like Domain"/>
    <property type="match status" value="1"/>
</dbReference>
<dbReference type="PRINTS" id="PR00080">
    <property type="entry name" value="SDRFAMILY"/>
</dbReference>
<comment type="similarity">
    <text evidence="1 3">Belongs to the short-chain dehydrogenases/reductases (SDR) family.</text>
</comment>